<feature type="binding site" evidence="7">
    <location>
        <position position="622"/>
    </location>
    <ligand>
        <name>deamido-NAD(+)</name>
        <dbReference type="ChEBI" id="CHEBI:58437"/>
        <note>ligand shared between two neighboring subunits</note>
    </ligand>
</feature>
<dbReference type="InterPro" id="IPR022310">
    <property type="entry name" value="NAD/GMP_synthase"/>
</dbReference>
<dbReference type="PANTHER" id="PTHR23090:SF9">
    <property type="entry name" value="GLUTAMINE-DEPENDENT NAD(+) SYNTHETASE"/>
    <property type="match status" value="1"/>
</dbReference>
<dbReference type="CDD" id="cd07570">
    <property type="entry name" value="GAT_Gln-NAD-synth"/>
    <property type="match status" value="1"/>
</dbReference>
<dbReference type="SUPFAM" id="SSF56317">
    <property type="entry name" value="Carbon-nitrogen hydrolase"/>
    <property type="match status" value="1"/>
</dbReference>
<evidence type="ECO:0000313" key="12">
    <source>
        <dbReference type="Proteomes" id="UP000320390"/>
    </source>
</evidence>
<keyword evidence="3 7" id="KW-0436">Ligase</keyword>
<dbReference type="EC" id="6.3.5.1" evidence="7 8"/>
<dbReference type="AlphaFoldDB" id="A0A518ENP9"/>
<feature type="domain" description="CN hydrolase" evidence="10">
    <location>
        <begin position="4"/>
        <end position="271"/>
    </location>
</feature>
<dbReference type="GO" id="GO:0009435">
    <property type="term" value="P:NAD+ biosynthetic process"/>
    <property type="evidence" value="ECO:0007669"/>
    <property type="project" value="UniProtKB-UniRule"/>
</dbReference>
<feature type="binding site" evidence="7">
    <location>
        <position position="198"/>
    </location>
    <ligand>
        <name>L-glutamine</name>
        <dbReference type="ChEBI" id="CHEBI:58359"/>
    </ligand>
</feature>
<evidence type="ECO:0000256" key="9">
    <source>
        <dbReference type="RuleBase" id="RU003811"/>
    </source>
</evidence>
<comment type="function">
    <text evidence="7">Catalyzes the ATP-dependent amidation of deamido-NAD to form NAD. Uses L-glutamine as a nitrogen source.</text>
</comment>
<dbReference type="Gene3D" id="3.60.110.10">
    <property type="entry name" value="Carbon-nitrogen hydrolase"/>
    <property type="match status" value="1"/>
</dbReference>
<dbReference type="GO" id="GO:0005737">
    <property type="term" value="C:cytoplasm"/>
    <property type="evidence" value="ECO:0007669"/>
    <property type="project" value="InterPro"/>
</dbReference>
<keyword evidence="5 7" id="KW-0067">ATP-binding</keyword>
<evidence type="ECO:0000256" key="2">
    <source>
        <dbReference type="ARBA" id="ARBA00007145"/>
    </source>
</evidence>
<dbReference type="InterPro" id="IPR003010">
    <property type="entry name" value="C-N_Hydrolase"/>
</dbReference>
<dbReference type="NCBIfam" id="TIGR00552">
    <property type="entry name" value="nadE"/>
    <property type="match status" value="1"/>
</dbReference>
<dbReference type="Pfam" id="PF02540">
    <property type="entry name" value="NAD_synthase"/>
    <property type="match status" value="1"/>
</dbReference>
<evidence type="ECO:0000256" key="5">
    <source>
        <dbReference type="ARBA" id="ARBA00022840"/>
    </source>
</evidence>
<feature type="binding site" evidence="7">
    <location>
        <position position="488"/>
    </location>
    <ligand>
        <name>ATP</name>
        <dbReference type="ChEBI" id="CHEBI:30616"/>
    </ligand>
</feature>
<dbReference type="GO" id="GO:0003952">
    <property type="term" value="F:NAD+ synthase (glutamine-hydrolyzing) activity"/>
    <property type="evidence" value="ECO:0007669"/>
    <property type="project" value="UniProtKB-UniRule"/>
</dbReference>
<evidence type="ECO:0000256" key="3">
    <source>
        <dbReference type="ARBA" id="ARBA00022598"/>
    </source>
</evidence>
<feature type="active site" description="Proton acceptor; for glutaminase activity" evidence="7">
    <location>
        <position position="44"/>
    </location>
</feature>
<comment type="pathway">
    <text evidence="1 7 8">Cofactor biosynthesis; NAD(+) biosynthesis; NAD(+) from deamido-NAD(+) (L-Gln route): step 1/1.</text>
</comment>
<accession>A0A518ENP9</accession>
<comment type="similarity">
    <text evidence="9">Belongs to the NAD synthetase family.</text>
</comment>
<feature type="binding site" evidence="7">
    <location>
        <position position="493"/>
    </location>
    <ligand>
        <name>deamido-NAD(+)</name>
        <dbReference type="ChEBI" id="CHEBI:58437"/>
        <note>ligand shared between two neighboring subunits</note>
    </ligand>
</feature>
<feature type="active site" description="Nucleophile; for glutaminase activity" evidence="7">
    <location>
        <position position="171"/>
    </location>
</feature>
<dbReference type="Pfam" id="PF00795">
    <property type="entry name" value="CN_hydrolase"/>
    <property type="match status" value="1"/>
</dbReference>
<dbReference type="PANTHER" id="PTHR23090">
    <property type="entry name" value="NH 3 /GLUTAMINE-DEPENDENT NAD + SYNTHETASE"/>
    <property type="match status" value="1"/>
</dbReference>
<dbReference type="GO" id="GO:0005524">
    <property type="term" value="F:ATP binding"/>
    <property type="evidence" value="ECO:0007669"/>
    <property type="project" value="UniProtKB-UniRule"/>
</dbReference>
<dbReference type="Proteomes" id="UP000320390">
    <property type="component" value="Chromosome"/>
</dbReference>
<keyword evidence="12" id="KW-1185">Reference proteome</keyword>
<dbReference type="HAMAP" id="MF_02090">
    <property type="entry name" value="NadE_glutamine_dep"/>
    <property type="match status" value="1"/>
</dbReference>
<comment type="similarity">
    <text evidence="2 7 8">In the C-terminal section; belongs to the NAD synthetase family.</text>
</comment>
<dbReference type="GO" id="GO:0008795">
    <property type="term" value="F:NAD+ synthase activity"/>
    <property type="evidence" value="ECO:0007669"/>
    <property type="project" value="UniProtKB-UniRule"/>
</dbReference>
<evidence type="ECO:0000256" key="4">
    <source>
        <dbReference type="ARBA" id="ARBA00022741"/>
    </source>
</evidence>
<comment type="caution">
    <text evidence="7">Lacks conserved residue(s) required for the propagation of feature annotation.</text>
</comment>
<dbReference type="InterPro" id="IPR014729">
    <property type="entry name" value="Rossmann-like_a/b/a_fold"/>
</dbReference>
<dbReference type="RefSeq" id="WP_145195242.1">
    <property type="nucleotide sequence ID" value="NZ_CP036434.1"/>
</dbReference>
<dbReference type="SUPFAM" id="SSF52402">
    <property type="entry name" value="Adenine nucleotide alpha hydrolases-like"/>
    <property type="match status" value="1"/>
</dbReference>
<name>A0A518ENP9_9BACT</name>
<keyword evidence="6 7" id="KW-0520">NAD</keyword>
<reference evidence="11 12" key="1">
    <citation type="submission" date="2019-02" db="EMBL/GenBank/DDBJ databases">
        <title>Deep-cultivation of Planctomycetes and their phenomic and genomic characterization uncovers novel biology.</title>
        <authorList>
            <person name="Wiegand S."/>
            <person name="Jogler M."/>
            <person name="Boedeker C."/>
            <person name="Pinto D."/>
            <person name="Vollmers J."/>
            <person name="Rivas-Marin E."/>
            <person name="Kohn T."/>
            <person name="Peeters S.H."/>
            <person name="Heuer A."/>
            <person name="Rast P."/>
            <person name="Oberbeckmann S."/>
            <person name="Bunk B."/>
            <person name="Jeske O."/>
            <person name="Meyerdierks A."/>
            <person name="Storesund J.E."/>
            <person name="Kallscheuer N."/>
            <person name="Luecker S."/>
            <person name="Lage O.M."/>
            <person name="Pohl T."/>
            <person name="Merkel B.J."/>
            <person name="Hornburger P."/>
            <person name="Mueller R.-W."/>
            <person name="Bruemmer F."/>
            <person name="Labrenz M."/>
            <person name="Spormann A.M."/>
            <person name="Op den Camp H."/>
            <person name="Overmann J."/>
            <person name="Amann R."/>
            <person name="Jetten M.S.M."/>
            <person name="Mascher T."/>
            <person name="Medema M.H."/>
            <person name="Devos D.P."/>
            <person name="Kaster A.-K."/>
            <person name="Ovreas L."/>
            <person name="Rohde M."/>
            <person name="Galperin M.Y."/>
            <person name="Jogler C."/>
        </authorList>
    </citation>
    <scope>NUCLEOTIDE SEQUENCE [LARGE SCALE GENOMIC DNA]</scope>
    <source>
        <strain evidence="11 12">Poly30</strain>
    </source>
</reference>
<comment type="catalytic activity">
    <reaction evidence="7 8">
        <text>deamido-NAD(+) + L-glutamine + ATP + H2O = L-glutamate + AMP + diphosphate + NAD(+) + H(+)</text>
        <dbReference type="Rhea" id="RHEA:24384"/>
        <dbReference type="ChEBI" id="CHEBI:15377"/>
        <dbReference type="ChEBI" id="CHEBI:15378"/>
        <dbReference type="ChEBI" id="CHEBI:29985"/>
        <dbReference type="ChEBI" id="CHEBI:30616"/>
        <dbReference type="ChEBI" id="CHEBI:33019"/>
        <dbReference type="ChEBI" id="CHEBI:57540"/>
        <dbReference type="ChEBI" id="CHEBI:58359"/>
        <dbReference type="ChEBI" id="CHEBI:58437"/>
        <dbReference type="ChEBI" id="CHEBI:456215"/>
        <dbReference type="EC" id="6.3.5.1"/>
    </reaction>
</comment>
<sequence>MDRIHFATAAVNQTPLDWSGNLDRCKRAIAEARRRGATVVLLPELALPGYGCEDAFHAAHIEHRSWESLSALCSDVTAGMVVGVGLPVLHRGALYNCAALIADGKLVGIAAKQHLAGDGIHYEPRWFRPWPPQKSVMISARDLPTFDGAKKIPMGELVFDIGGYRFGFEICEDAWVSDRPGARLAALAVDAILNPSASHFAFGKRARRERLVCDASRSLHAVYVYSNLVGNEAGRALYDGACFIAVDGNLEAVTPRFSFDDVCLTDASIDLEVVRRGYRRTVSAPSTVEDPEGMLVAVPFDWPEAKPPVPAKPLPEWERGMDSVLAFEEFTRAEAIALFDYMRKAHSRGYVVSLSGGADSATCAALVALMVQLGTAELGVERFAERLRIDASKPLVEQLLICAYQPTENSGDVTRHAAATVAEALGARYHVVDVQPMLTAYRAAIEAALGRELTWERDDITLQNLQARVRSPSIWALANEHNSILMATSNRSEAAVGYTTMDGDSSGGLAPISGVDKSFVLAWLRWMEKTGPSGIGPFPSMSVITAQQPTAELRPKSASQRDEDDLMPYPVLDAIEELYIRDRLAPQAVLDALGGRFPEFDREDLKGWVRRFYGLWVRNQWKRERIAPSFHLDDENLDPKTWCRYPILGGNWGDELAALS</sequence>
<evidence type="ECO:0000259" key="10">
    <source>
        <dbReference type="PROSITE" id="PS50263"/>
    </source>
</evidence>
<dbReference type="EMBL" id="CP036434">
    <property type="protein sequence ID" value="QDV05710.1"/>
    <property type="molecule type" value="Genomic_DNA"/>
</dbReference>
<evidence type="ECO:0000256" key="1">
    <source>
        <dbReference type="ARBA" id="ARBA00005188"/>
    </source>
</evidence>
<feature type="active site" description="For glutaminase activity" evidence="7">
    <location>
        <position position="112"/>
    </location>
</feature>
<dbReference type="Gene3D" id="3.40.50.620">
    <property type="entry name" value="HUPs"/>
    <property type="match status" value="1"/>
</dbReference>
<dbReference type="PIRSF" id="PIRSF006630">
    <property type="entry name" value="NADS_GAT"/>
    <property type="match status" value="1"/>
</dbReference>
<feature type="binding site" evidence="7">
    <location>
        <position position="204"/>
    </location>
    <ligand>
        <name>L-glutamine</name>
        <dbReference type="ChEBI" id="CHEBI:58359"/>
    </ligand>
</feature>
<evidence type="ECO:0000313" key="11">
    <source>
        <dbReference type="EMBL" id="QDV05710.1"/>
    </source>
</evidence>
<organism evidence="11 12">
    <name type="scientific">Saltatorellus ferox</name>
    <dbReference type="NCBI Taxonomy" id="2528018"/>
    <lineage>
        <taxon>Bacteria</taxon>
        <taxon>Pseudomonadati</taxon>
        <taxon>Planctomycetota</taxon>
        <taxon>Planctomycetia</taxon>
        <taxon>Planctomycetia incertae sedis</taxon>
        <taxon>Saltatorellus</taxon>
    </lineage>
</organism>
<dbReference type="InterPro" id="IPR014445">
    <property type="entry name" value="Gln-dep_NAD_synthase"/>
</dbReference>
<protein>
    <recommendedName>
        <fullName evidence="7 8">Glutamine-dependent NAD(+) synthetase</fullName>
        <ecNumber evidence="7 8">6.3.5.1</ecNumber>
    </recommendedName>
    <alternativeName>
        <fullName evidence="7 8">NAD(+) synthase [glutamine-hydrolyzing]</fullName>
    </alternativeName>
</protein>
<dbReference type="CDD" id="cd00553">
    <property type="entry name" value="NAD_synthase"/>
    <property type="match status" value="1"/>
</dbReference>
<proteinExistence type="inferred from homology"/>
<dbReference type="UniPathway" id="UPA00253">
    <property type="reaction ID" value="UER00334"/>
</dbReference>
<dbReference type="InterPro" id="IPR003694">
    <property type="entry name" value="NAD_synthase"/>
</dbReference>
<evidence type="ECO:0000256" key="6">
    <source>
        <dbReference type="ARBA" id="ARBA00023027"/>
    </source>
</evidence>
<evidence type="ECO:0000256" key="8">
    <source>
        <dbReference type="PIRNR" id="PIRNR006630"/>
    </source>
</evidence>
<dbReference type="PROSITE" id="PS50263">
    <property type="entry name" value="CN_HYDROLASE"/>
    <property type="match status" value="1"/>
</dbReference>
<dbReference type="InterPro" id="IPR036526">
    <property type="entry name" value="C-N_Hydrolase_sf"/>
</dbReference>
<dbReference type="OrthoDB" id="9803818at2"/>
<gene>
    <name evidence="7 11" type="primary">nadE</name>
    <name evidence="11" type="ORF">Poly30_12110</name>
</gene>
<feature type="binding site" evidence="7">
    <location>
        <position position="464"/>
    </location>
    <ligand>
        <name>deamido-NAD(+)</name>
        <dbReference type="ChEBI" id="CHEBI:58437"/>
        <note>ligand shared between two neighboring subunits</note>
    </ligand>
</feature>
<keyword evidence="4 7" id="KW-0547">Nucleotide-binding</keyword>
<dbReference type="GO" id="GO:0004359">
    <property type="term" value="F:glutaminase activity"/>
    <property type="evidence" value="ECO:0007669"/>
    <property type="project" value="InterPro"/>
</dbReference>
<evidence type="ECO:0000256" key="7">
    <source>
        <dbReference type="HAMAP-Rule" id="MF_02090"/>
    </source>
</evidence>